<proteinExistence type="predicted"/>
<accession>A0A0L7QLX7</accession>
<keyword evidence="2" id="KW-1185">Reference proteome</keyword>
<reference evidence="1 2" key="1">
    <citation type="submission" date="2015-07" db="EMBL/GenBank/DDBJ databases">
        <title>The genome of Habropoda laboriosa.</title>
        <authorList>
            <person name="Pan H."/>
            <person name="Kapheim K."/>
        </authorList>
    </citation>
    <scope>NUCLEOTIDE SEQUENCE [LARGE SCALE GENOMIC DNA]</scope>
    <source>
        <strain evidence="1">0110345459</strain>
    </source>
</reference>
<dbReference type="EMBL" id="KQ414902">
    <property type="protein sequence ID" value="KOC59658.1"/>
    <property type="molecule type" value="Genomic_DNA"/>
</dbReference>
<evidence type="ECO:0000313" key="1">
    <source>
        <dbReference type="EMBL" id="KOC59658.1"/>
    </source>
</evidence>
<evidence type="ECO:0000313" key="2">
    <source>
        <dbReference type="Proteomes" id="UP000053825"/>
    </source>
</evidence>
<dbReference type="Proteomes" id="UP000053825">
    <property type="component" value="Unassembled WGS sequence"/>
</dbReference>
<name>A0A0L7QLX7_9HYME</name>
<gene>
    <name evidence="1" type="ORF">WH47_11088</name>
</gene>
<dbReference type="AlphaFoldDB" id="A0A0L7QLX7"/>
<protein>
    <submittedName>
        <fullName evidence="1">Uncharacterized protein</fullName>
    </submittedName>
</protein>
<sequence>MRSIDHLKRLGFSETGLTGVNDSTLKMESIEKKVANIDKDSIICQNIEGSYAHCQYKYVCVSIRANLMLNIKLYCHNS</sequence>
<organism evidence="1 2">
    <name type="scientific">Habropoda laboriosa</name>
    <dbReference type="NCBI Taxonomy" id="597456"/>
    <lineage>
        <taxon>Eukaryota</taxon>
        <taxon>Metazoa</taxon>
        <taxon>Ecdysozoa</taxon>
        <taxon>Arthropoda</taxon>
        <taxon>Hexapoda</taxon>
        <taxon>Insecta</taxon>
        <taxon>Pterygota</taxon>
        <taxon>Neoptera</taxon>
        <taxon>Endopterygota</taxon>
        <taxon>Hymenoptera</taxon>
        <taxon>Apocrita</taxon>
        <taxon>Aculeata</taxon>
        <taxon>Apoidea</taxon>
        <taxon>Anthophila</taxon>
        <taxon>Apidae</taxon>
        <taxon>Habropoda</taxon>
    </lineage>
</organism>